<dbReference type="InterPro" id="IPR013783">
    <property type="entry name" value="Ig-like_fold"/>
</dbReference>
<organism evidence="2 3">
    <name type="scientific">Mauremys mutica</name>
    <name type="common">yellowpond turtle</name>
    <dbReference type="NCBI Taxonomy" id="74926"/>
    <lineage>
        <taxon>Eukaryota</taxon>
        <taxon>Metazoa</taxon>
        <taxon>Chordata</taxon>
        <taxon>Craniata</taxon>
        <taxon>Vertebrata</taxon>
        <taxon>Euteleostomi</taxon>
        <taxon>Archelosauria</taxon>
        <taxon>Testudinata</taxon>
        <taxon>Testudines</taxon>
        <taxon>Cryptodira</taxon>
        <taxon>Durocryptodira</taxon>
        <taxon>Testudinoidea</taxon>
        <taxon>Geoemydidae</taxon>
        <taxon>Geoemydinae</taxon>
        <taxon>Mauremys</taxon>
    </lineage>
</organism>
<dbReference type="SUPFAM" id="SSF48726">
    <property type="entry name" value="Immunoglobulin"/>
    <property type="match status" value="1"/>
</dbReference>
<gene>
    <name evidence="2" type="ORF">KIL84_001976</name>
</gene>
<feature type="domain" description="Ig-like" evidence="1">
    <location>
        <begin position="10"/>
        <end position="99"/>
    </location>
</feature>
<comment type="caution">
    <text evidence="2">The sequence shown here is derived from an EMBL/GenBank/DDBJ whole genome shotgun (WGS) entry which is preliminary data.</text>
</comment>
<reference evidence="2" key="1">
    <citation type="submission" date="2021-09" db="EMBL/GenBank/DDBJ databases">
        <title>The genome of Mauremys mutica provides insights into the evolution of semi-aquatic lifestyle.</title>
        <authorList>
            <person name="Gong S."/>
            <person name="Gao Y."/>
        </authorList>
    </citation>
    <scope>NUCLEOTIDE SEQUENCE</scope>
    <source>
        <strain evidence="2">MM-2020</strain>
        <tissue evidence="2">Muscle</tissue>
    </source>
</reference>
<name>A0A9D3XJD2_9SAUR</name>
<proteinExistence type="predicted"/>
<feature type="non-terminal residue" evidence="2">
    <location>
        <position position="107"/>
    </location>
</feature>
<evidence type="ECO:0000313" key="3">
    <source>
        <dbReference type="Proteomes" id="UP000827986"/>
    </source>
</evidence>
<dbReference type="Gene3D" id="2.60.40.10">
    <property type="entry name" value="Immunoglobulins"/>
    <property type="match status" value="1"/>
</dbReference>
<dbReference type="AlphaFoldDB" id="A0A9D3XJD2"/>
<dbReference type="PROSITE" id="PS50835">
    <property type="entry name" value="IG_LIKE"/>
    <property type="match status" value="1"/>
</dbReference>
<evidence type="ECO:0000259" key="1">
    <source>
        <dbReference type="PROSITE" id="PS50835"/>
    </source>
</evidence>
<dbReference type="Proteomes" id="UP000827986">
    <property type="component" value="Unassembled WGS sequence"/>
</dbReference>
<sequence>MILSLCLLLPGALRAPTLYMSQTSTHPGVSVRLQCSVFSRARATRVVFCKDGEEILSQTGLEKVTYNYDHAVSRGSSGSYSCGYKIKDSDNQVTRFQLSPAQHLSVT</sequence>
<accession>A0A9D3XJD2</accession>
<protein>
    <recommendedName>
        <fullName evidence="1">Ig-like domain-containing protein</fullName>
    </recommendedName>
</protein>
<evidence type="ECO:0000313" key="2">
    <source>
        <dbReference type="EMBL" id="KAH1181042.1"/>
    </source>
</evidence>
<dbReference type="EMBL" id="JAHDVG010000469">
    <property type="protein sequence ID" value="KAH1181042.1"/>
    <property type="molecule type" value="Genomic_DNA"/>
</dbReference>
<dbReference type="Pfam" id="PF13895">
    <property type="entry name" value="Ig_2"/>
    <property type="match status" value="1"/>
</dbReference>
<keyword evidence="3" id="KW-1185">Reference proteome</keyword>
<dbReference type="InterPro" id="IPR036179">
    <property type="entry name" value="Ig-like_dom_sf"/>
</dbReference>
<dbReference type="InterPro" id="IPR007110">
    <property type="entry name" value="Ig-like_dom"/>
</dbReference>